<dbReference type="Proteomes" id="UP000676336">
    <property type="component" value="Unassembled WGS sequence"/>
</dbReference>
<evidence type="ECO:0000313" key="3">
    <source>
        <dbReference type="EMBL" id="CAF4983581.1"/>
    </source>
</evidence>
<dbReference type="EMBL" id="CAJOBJ010138846">
    <property type="protein sequence ID" value="CAF4754073.1"/>
    <property type="molecule type" value="Genomic_DNA"/>
</dbReference>
<dbReference type="AlphaFoldDB" id="A0A8S3D7Q9"/>
<dbReference type="InterPro" id="IPR002557">
    <property type="entry name" value="Chitin-bd_dom"/>
</dbReference>
<dbReference type="InterPro" id="IPR036508">
    <property type="entry name" value="Chitin-bd_dom_sf"/>
</dbReference>
<name>A0A8S3D7Q9_9BILA</name>
<dbReference type="EMBL" id="CAJOBI010198414">
    <property type="protein sequence ID" value="CAF4983581.1"/>
    <property type="molecule type" value="Genomic_DNA"/>
</dbReference>
<sequence>MPEQYHPFQFSAQAFIQCNGDLLYVQPCAPGLIWNKEEKVCDRLE</sequence>
<dbReference type="SUPFAM" id="SSF57625">
    <property type="entry name" value="Invertebrate chitin-binding proteins"/>
    <property type="match status" value="1"/>
</dbReference>
<evidence type="ECO:0000313" key="4">
    <source>
        <dbReference type="Proteomes" id="UP000676336"/>
    </source>
</evidence>
<feature type="non-terminal residue" evidence="3">
    <location>
        <position position="45"/>
    </location>
</feature>
<proteinExistence type="predicted"/>
<dbReference type="Pfam" id="PF01607">
    <property type="entry name" value="CBM_14"/>
    <property type="match status" value="1"/>
</dbReference>
<protein>
    <recommendedName>
        <fullName evidence="1">Chitin-binding type-2 domain-containing protein</fullName>
    </recommendedName>
</protein>
<dbReference type="Gene3D" id="2.170.140.10">
    <property type="entry name" value="Chitin binding domain"/>
    <property type="match status" value="1"/>
</dbReference>
<feature type="domain" description="Chitin-binding type-2" evidence="1">
    <location>
        <begin position="9"/>
        <end position="43"/>
    </location>
</feature>
<reference evidence="3" key="1">
    <citation type="submission" date="2021-02" db="EMBL/GenBank/DDBJ databases">
        <authorList>
            <person name="Nowell W R."/>
        </authorList>
    </citation>
    <scope>NUCLEOTIDE SEQUENCE</scope>
</reference>
<comment type="caution">
    <text evidence="3">The sequence shown here is derived from an EMBL/GenBank/DDBJ whole genome shotgun (WGS) entry which is preliminary data.</text>
</comment>
<accession>A0A8S3D7Q9</accession>
<dbReference type="GO" id="GO:0008061">
    <property type="term" value="F:chitin binding"/>
    <property type="evidence" value="ECO:0007669"/>
    <property type="project" value="InterPro"/>
</dbReference>
<dbReference type="GO" id="GO:0005576">
    <property type="term" value="C:extracellular region"/>
    <property type="evidence" value="ECO:0007669"/>
    <property type="project" value="InterPro"/>
</dbReference>
<gene>
    <name evidence="2" type="ORF">GIL414_LOCUS45279</name>
    <name evidence="3" type="ORF">SMN809_LOCUS55858</name>
</gene>
<dbReference type="Proteomes" id="UP000681720">
    <property type="component" value="Unassembled WGS sequence"/>
</dbReference>
<evidence type="ECO:0000313" key="2">
    <source>
        <dbReference type="EMBL" id="CAF4754073.1"/>
    </source>
</evidence>
<organism evidence="3 4">
    <name type="scientific">Rotaria magnacalcarata</name>
    <dbReference type="NCBI Taxonomy" id="392030"/>
    <lineage>
        <taxon>Eukaryota</taxon>
        <taxon>Metazoa</taxon>
        <taxon>Spiralia</taxon>
        <taxon>Gnathifera</taxon>
        <taxon>Rotifera</taxon>
        <taxon>Eurotatoria</taxon>
        <taxon>Bdelloidea</taxon>
        <taxon>Philodinida</taxon>
        <taxon>Philodinidae</taxon>
        <taxon>Rotaria</taxon>
    </lineage>
</organism>
<evidence type="ECO:0000259" key="1">
    <source>
        <dbReference type="Pfam" id="PF01607"/>
    </source>
</evidence>